<dbReference type="Proteomes" id="UP000326179">
    <property type="component" value="Chromosome"/>
</dbReference>
<dbReference type="PROSITE" id="PS00330">
    <property type="entry name" value="HEMOLYSIN_CALCIUM"/>
    <property type="match status" value="2"/>
</dbReference>
<dbReference type="RefSeq" id="WP_153286859.1">
    <property type="nucleotide sequence ID" value="NZ_CP045643.1"/>
</dbReference>
<dbReference type="EMBL" id="CP045643">
    <property type="protein sequence ID" value="QFZ72490.1"/>
    <property type="molecule type" value="Genomic_DNA"/>
</dbReference>
<dbReference type="InterPro" id="IPR018511">
    <property type="entry name" value="Hemolysin-typ_Ca-bd_CS"/>
</dbReference>
<dbReference type="AlphaFoldDB" id="A0A5Q0L614"/>
<feature type="signal peptide" evidence="4">
    <location>
        <begin position="1"/>
        <end position="25"/>
    </location>
</feature>
<keyword evidence="4" id="KW-0732">Signal</keyword>
<feature type="chain" id="PRO_5039454629" evidence="4">
    <location>
        <begin position="26"/>
        <end position="285"/>
    </location>
</feature>
<evidence type="ECO:0000256" key="2">
    <source>
        <dbReference type="ARBA" id="ARBA00022525"/>
    </source>
</evidence>
<dbReference type="Gene3D" id="2.150.10.10">
    <property type="entry name" value="Serralysin-like metalloprotease, C-terminal"/>
    <property type="match status" value="2"/>
</dbReference>
<dbReference type="SUPFAM" id="SSF51120">
    <property type="entry name" value="beta-Roll"/>
    <property type="match status" value="2"/>
</dbReference>
<dbReference type="GO" id="GO:0005509">
    <property type="term" value="F:calcium ion binding"/>
    <property type="evidence" value="ECO:0007669"/>
    <property type="project" value="InterPro"/>
</dbReference>
<organism evidence="5 6">
    <name type="scientific">Streptomyces fagopyri</name>
    <dbReference type="NCBI Taxonomy" id="2662397"/>
    <lineage>
        <taxon>Bacteria</taxon>
        <taxon>Bacillati</taxon>
        <taxon>Actinomycetota</taxon>
        <taxon>Actinomycetes</taxon>
        <taxon>Kitasatosporales</taxon>
        <taxon>Streptomycetaceae</taxon>
        <taxon>Streptomyces</taxon>
    </lineage>
</organism>
<comment type="subcellular location">
    <subcellularLocation>
        <location evidence="1">Secreted</location>
    </subcellularLocation>
</comment>
<protein>
    <submittedName>
        <fullName evidence="5">Calcium-binding protein</fullName>
    </submittedName>
</protein>
<accession>A0A5Q0L614</accession>
<evidence type="ECO:0000256" key="1">
    <source>
        <dbReference type="ARBA" id="ARBA00004613"/>
    </source>
</evidence>
<dbReference type="InterPro" id="IPR050557">
    <property type="entry name" value="RTX_toxin/Mannuronan_C5-epim"/>
</dbReference>
<evidence type="ECO:0000256" key="3">
    <source>
        <dbReference type="SAM" id="MobiDB-lite"/>
    </source>
</evidence>
<feature type="region of interest" description="Disordered" evidence="3">
    <location>
        <begin position="257"/>
        <end position="285"/>
    </location>
</feature>
<proteinExistence type="predicted"/>
<name>A0A5Q0L614_9ACTN</name>
<dbReference type="InterPro" id="IPR001343">
    <property type="entry name" value="Hemolysn_Ca-bd"/>
</dbReference>
<sequence length="285" mass="28738">MSSYPIGRRALRVSALTLVVGAGLAGPVVLAGTAGAAVTSATAAVNDYDWQLTYTAAPGQTNKVTIAESYAGGHQAITYVIDDVVPIRAGHHCSHPVAADRTRVSCTVATLESQDPYAAMEMSLGDGNDTVTSHNGTGQVYYLNRIDLGSGNDRLTDNTGLDGNEVVGGTGNDIITVGRLATVAAGDGNDTVEAGGGYNIVSGGKGNDVLRGGAAGQILHGDDGNDAIHGGAGDDSLYGGKGDDVLYGNSGADKMYGNSGADRLYGGPGRDTLSGGPGRDIVHQD</sequence>
<dbReference type="PANTHER" id="PTHR38340:SF1">
    <property type="entry name" value="S-LAYER PROTEIN"/>
    <property type="match status" value="1"/>
</dbReference>
<dbReference type="PANTHER" id="PTHR38340">
    <property type="entry name" value="S-LAYER PROTEIN"/>
    <property type="match status" value="1"/>
</dbReference>
<dbReference type="InterPro" id="IPR011049">
    <property type="entry name" value="Serralysin-like_metalloprot_C"/>
</dbReference>
<evidence type="ECO:0000256" key="4">
    <source>
        <dbReference type="SAM" id="SignalP"/>
    </source>
</evidence>
<dbReference type="GO" id="GO:0005576">
    <property type="term" value="C:extracellular region"/>
    <property type="evidence" value="ECO:0007669"/>
    <property type="project" value="UniProtKB-SubCell"/>
</dbReference>
<keyword evidence="2" id="KW-0964">Secreted</keyword>
<evidence type="ECO:0000313" key="6">
    <source>
        <dbReference type="Proteomes" id="UP000326179"/>
    </source>
</evidence>
<gene>
    <name evidence="5" type="ORF">GFH48_03735</name>
</gene>
<dbReference type="PRINTS" id="PR00313">
    <property type="entry name" value="CABNDNGRPT"/>
</dbReference>
<dbReference type="Pfam" id="PF00353">
    <property type="entry name" value="HemolysinCabind"/>
    <property type="match status" value="3"/>
</dbReference>
<reference evidence="5 6" key="1">
    <citation type="submission" date="2019-10" db="EMBL/GenBank/DDBJ databases">
        <title>A novel species.</title>
        <authorList>
            <person name="Gao J."/>
        </authorList>
    </citation>
    <scope>NUCLEOTIDE SEQUENCE [LARGE SCALE GENOMIC DNA]</scope>
    <source>
        <strain evidence="5 6">QMT-28</strain>
    </source>
</reference>
<dbReference type="KEGG" id="sfy:GFH48_03735"/>
<keyword evidence="6" id="KW-1185">Reference proteome</keyword>
<evidence type="ECO:0000313" key="5">
    <source>
        <dbReference type="EMBL" id="QFZ72490.1"/>
    </source>
</evidence>